<comment type="caution">
    <text evidence="3">The sequence shown here is derived from an EMBL/GenBank/DDBJ whole genome shotgun (WGS) entry which is preliminary data.</text>
</comment>
<evidence type="ECO:0000313" key="4">
    <source>
        <dbReference type="Proteomes" id="UP001165121"/>
    </source>
</evidence>
<evidence type="ECO:0000256" key="1">
    <source>
        <dbReference type="SAM" id="Phobius"/>
    </source>
</evidence>
<organism evidence="3 4">
    <name type="scientific">Phytophthora fragariaefolia</name>
    <dbReference type="NCBI Taxonomy" id="1490495"/>
    <lineage>
        <taxon>Eukaryota</taxon>
        <taxon>Sar</taxon>
        <taxon>Stramenopiles</taxon>
        <taxon>Oomycota</taxon>
        <taxon>Peronosporomycetes</taxon>
        <taxon>Peronosporales</taxon>
        <taxon>Peronosporaceae</taxon>
        <taxon>Phytophthora</taxon>
    </lineage>
</organism>
<feature type="transmembrane region" description="Helical" evidence="1">
    <location>
        <begin position="57"/>
        <end position="77"/>
    </location>
</feature>
<feature type="domain" description="Retrovirus-related Pol polyprotein from transposon TNT 1-94-like beta-barrel" evidence="2">
    <location>
        <begin position="40"/>
        <end position="121"/>
    </location>
</feature>
<protein>
    <submittedName>
        <fullName evidence="3">Unnamed protein product</fullName>
    </submittedName>
</protein>
<evidence type="ECO:0000313" key="3">
    <source>
        <dbReference type="EMBL" id="GMF61889.1"/>
    </source>
</evidence>
<keyword evidence="4" id="KW-1185">Reference proteome</keyword>
<gene>
    <name evidence="3" type="ORF">Pfra01_002696300</name>
</gene>
<proteinExistence type="predicted"/>
<reference evidence="3" key="1">
    <citation type="submission" date="2023-04" db="EMBL/GenBank/DDBJ databases">
        <title>Phytophthora fragariaefolia NBRC 109709.</title>
        <authorList>
            <person name="Ichikawa N."/>
            <person name="Sato H."/>
            <person name="Tonouchi N."/>
        </authorList>
    </citation>
    <scope>NUCLEOTIDE SEQUENCE</scope>
    <source>
        <strain evidence="3">NBRC 109709</strain>
    </source>
</reference>
<keyword evidence="1" id="KW-0812">Transmembrane</keyword>
<dbReference type="AlphaFoldDB" id="A0A9W6YG17"/>
<evidence type="ECO:0000259" key="2">
    <source>
        <dbReference type="Pfam" id="PF22936"/>
    </source>
</evidence>
<dbReference type="EMBL" id="BSXT01006064">
    <property type="protein sequence ID" value="GMF61889.1"/>
    <property type="molecule type" value="Genomic_DNA"/>
</dbReference>
<sequence>MKRPMDKTLYSGNDSDESAYMINVVMNLGKDVVERTRGFWYLDSGATSRMTNNKMEFVSFISVSAFVLVKGDIWLAVAGIGDVQMDLLTDTGRYTLLLREVRYIPELQCSSFSIHKQVSRGLTPAECVRVHFDEDGVADVILESGVTTAVVNETSLYRIDFQSTPNVSAMAILHMY</sequence>
<keyword evidence="1" id="KW-1133">Transmembrane helix</keyword>
<dbReference type="InterPro" id="IPR054722">
    <property type="entry name" value="PolX-like_BBD"/>
</dbReference>
<dbReference type="OrthoDB" id="141808at2759"/>
<dbReference type="Pfam" id="PF22936">
    <property type="entry name" value="Pol_BBD"/>
    <property type="match status" value="1"/>
</dbReference>
<dbReference type="Proteomes" id="UP001165121">
    <property type="component" value="Unassembled WGS sequence"/>
</dbReference>
<accession>A0A9W6YG17</accession>
<keyword evidence="1" id="KW-0472">Membrane</keyword>
<name>A0A9W6YG17_9STRA</name>